<dbReference type="RefSeq" id="WP_120729443.1">
    <property type="nucleotide sequence ID" value="NZ_RBAK01000006.1"/>
</dbReference>
<evidence type="ECO:0000256" key="1">
    <source>
        <dbReference type="SAM" id="Phobius"/>
    </source>
</evidence>
<accession>A0A3A9ZB81</accession>
<organism evidence="2 3">
    <name type="scientific">Micromonospora endolithica</name>
    <dbReference type="NCBI Taxonomy" id="230091"/>
    <lineage>
        <taxon>Bacteria</taxon>
        <taxon>Bacillati</taxon>
        <taxon>Actinomycetota</taxon>
        <taxon>Actinomycetes</taxon>
        <taxon>Micromonosporales</taxon>
        <taxon>Micromonosporaceae</taxon>
        <taxon>Micromonospora</taxon>
    </lineage>
</organism>
<proteinExistence type="predicted"/>
<comment type="caution">
    <text evidence="2">The sequence shown here is derived from an EMBL/GenBank/DDBJ whole genome shotgun (WGS) entry which is preliminary data.</text>
</comment>
<gene>
    <name evidence="2" type="ORF">D7223_17375</name>
</gene>
<evidence type="ECO:0000313" key="2">
    <source>
        <dbReference type="EMBL" id="RKN45379.1"/>
    </source>
</evidence>
<protein>
    <recommendedName>
        <fullName evidence="4">ABC transporter permease</fullName>
    </recommendedName>
</protein>
<keyword evidence="1" id="KW-0472">Membrane</keyword>
<sequence length="269" mass="27955">MTAAPTARDRRDEARDLSTGQVFARACAAEWTRLWTVRATWWFLAAAAAVMVGIGATAGFEAAGSPDPPQGDPAWRISTITAMPAQFALLALTLLAVTSDYATGGIVPALQWTPRRTILFLARALVLTGTTAVAGALLGLASALAAHTTARPLLRLPWDDGVEVLGTVAFVVAAGALLAVGLGFLLRHTAGALVAVFLLMLLLPLLLPQFGYAWMDALADVLPGTGAAFLLLGEVPGMTTSSAVTVLLGWAGGVSLAGWLRLTRDDANR</sequence>
<dbReference type="AlphaFoldDB" id="A0A3A9ZB81"/>
<keyword evidence="1" id="KW-1133">Transmembrane helix</keyword>
<feature type="transmembrane region" description="Helical" evidence="1">
    <location>
        <begin position="193"/>
        <end position="215"/>
    </location>
</feature>
<dbReference type="OrthoDB" id="3432393at2"/>
<dbReference type="Proteomes" id="UP000281726">
    <property type="component" value="Unassembled WGS sequence"/>
</dbReference>
<feature type="transmembrane region" description="Helical" evidence="1">
    <location>
        <begin position="75"/>
        <end position="97"/>
    </location>
</feature>
<evidence type="ECO:0000313" key="3">
    <source>
        <dbReference type="Proteomes" id="UP000281726"/>
    </source>
</evidence>
<feature type="transmembrane region" description="Helical" evidence="1">
    <location>
        <begin position="235"/>
        <end position="260"/>
    </location>
</feature>
<name>A0A3A9ZB81_9ACTN</name>
<feature type="transmembrane region" description="Helical" evidence="1">
    <location>
        <begin position="41"/>
        <end position="63"/>
    </location>
</feature>
<dbReference type="EMBL" id="RBAK01000006">
    <property type="protein sequence ID" value="RKN45379.1"/>
    <property type="molecule type" value="Genomic_DNA"/>
</dbReference>
<evidence type="ECO:0008006" key="4">
    <source>
        <dbReference type="Google" id="ProtNLM"/>
    </source>
</evidence>
<feature type="transmembrane region" description="Helical" evidence="1">
    <location>
        <begin position="118"/>
        <end position="144"/>
    </location>
</feature>
<keyword evidence="1" id="KW-0812">Transmembrane</keyword>
<reference evidence="2 3" key="1">
    <citation type="journal article" date="2004" name="Syst. Appl. Microbiol.">
        <title>Cryptoendolithic actinomycetes from antarctic sandstone rock samples: Micromonospora endolithica sp. nov. and two isolates related to Micromonospora coerulea Jensen 1932.</title>
        <authorList>
            <person name="Hirsch P."/>
            <person name="Mevs U."/>
            <person name="Kroppenstedt R.M."/>
            <person name="Schumann P."/>
            <person name="Stackebrandt E."/>
        </authorList>
    </citation>
    <scope>NUCLEOTIDE SEQUENCE [LARGE SCALE GENOMIC DNA]</scope>
    <source>
        <strain evidence="2 3">JCM 12677</strain>
    </source>
</reference>
<feature type="transmembrane region" description="Helical" evidence="1">
    <location>
        <begin position="164"/>
        <end position="186"/>
    </location>
</feature>
<keyword evidence="3" id="KW-1185">Reference proteome</keyword>